<dbReference type="InterPro" id="IPR036521">
    <property type="entry name" value="SRP19-like_sf"/>
</dbReference>
<evidence type="ECO:0000256" key="1">
    <source>
        <dbReference type="ARBA" id="ARBA00004496"/>
    </source>
</evidence>
<comment type="caution">
    <text evidence="6">The sequence shown here is derived from an EMBL/GenBank/DDBJ whole genome shotgun (WGS) entry which is preliminary data.</text>
</comment>
<accession>A0AAD8DGP6</accession>
<feature type="compositionally biased region" description="Basic residues" evidence="5">
    <location>
        <begin position="247"/>
        <end position="258"/>
    </location>
</feature>
<dbReference type="PANTHER" id="PTHR17453">
    <property type="entry name" value="SIGNAL RECOGNITION PARTICLE 19 KD PROTEIN"/>
    <property type="match status" value="1"/>
</dbReference>
<keyword evidence="3" id="KW-0733">Signal recognition particle</keyword>
<organism evidence="6 7">
    <name type="scientific">Lichtheimia ornata</name>
    <dbReference type="NCBI Taxonomy" id="688661"/>
    <lineage>
        <taxon>Eukaryota</taxon>
        <taxon>Fungi</taxon>
        <taxon>Fungi incertae sedis</taxon>
        <taxon>Mucoromycota</taxon>
        <taxon>Mucoromycotina</taxon>
        <taxon>Mucoromycetes</taxon>
        <taxon>Mucorales</taxon>
        <taxon>Lichtheimiaceae</taxon>
        <taxon>Lichtheimia</taxon>
    </lineage>
</organism>
<evidence type="ECO:0008006" key="8">
    <source>
        <dbReference type="Google" id="ProtNLM"/>
    </source>
</evidence>
<dbReference type="Proteomes" id="UP001234581">
    <property type="component" value="Unassembled WGS sequence"/>
</dbReference>
<dbReference type="GO" id="GO:0006617">
    <property type="term" value="P:SRP-dependent cotranslational protein targeting to membrane, signal sequence recognition"/>
    <property type="evidence" value="ECO:0007669"/>
    <property type="project" value="TreeGrafter"/>
</dbReference>
<dbReference type="EMBL" id="JARTCD010000003">
    <property type="protein sequence ID" value="KAJ8662819.1"/>
    <property type="molecule type" value="Genomic_DNA"/>
</dbReference>
<gene>
    <name evidence="6" type="ORF">O0I10_000995</name>
</gene>
<reference evidence="6 7" key="1">
    <citation type="submission" date="2023-03" db="EMBL/GenBank/DDBJ databases">
        <title>Genome sequence of Lichtheimia ornata CBS 291.66.</title>
        <authorList>
            <person name="Mohabir J.T."/>
            <person name="Shea T.P."/>
            <person name="Kurbessoian T."/>
            <person name="Berby B."/>
            <person name="Fontaine J."/>
            <person name="Livny J."/>
            <person name="Gnirke A."/>
            <person name="Stajich J.E."/>
            <person name="Cuomo C.A."/>
        </authorList>
    </citation>
    <scope>NUCLEOTIDE SEQUENCE [LARGE SCALE GENOMIC DNA]</scope>
    <source>
        <strain evidence="6">CBS 291.66</strain>
    </source>
</reference>
<dbReference type="Gene3D" id="3.30.56.30">
    <property type="entry name" value="Signal recognition particle, SRP19-like subunit"/>
    <property type="match status" value="1"/>
</dbReference>
<dbReference type="AlphaFoldDB" id="A0AAD8DGP6"/>
<dbReference type="GO" id="GO:0008312">
    <property type="term" value="F:7S RNA binding"/>
    <property type="evidence" value="ECO:0007669"/>
    <property type="project" value="InterPro"/>
</dbReference>
<comment type="subcellular location">
    <subcellularLocation>
        <location evidence="1">Cytoplasm</location>
    </subcellularLocation>
</comment>
<proteinExistence type="predicted"/>
<dbReference type="SUPFAM" id="SSF69695">
    <property type="entry name" value="SRP19"/>
    <property type="match status" value="1"/>
</dbReference>
<feature type="compositionally biased region" description="Basic and acidic residues" evidence="5">
    <location>
        <begin position="1"/>
        <end position="11"/>
    </location>
</feature>
<evidence type="ECO:0000256" key="4">
    <source>
        <dbReference type="ARBA" id="ARBA00023274"/>
    </source>
</evidence>
<evidence type="ECO:0000256" key="5">
    <source>
        <dbReference type="SAM" id="MobiDB-lite"/>
    </source>
</evidence>
<keyword evidence="7" id="KW-1185">Reference proteome</keyword>
<protein>
    <recommendedName>
        <fullName evidence="8">Signal recognition particle, SRP19 subunit</fullName>
    </recommendedName>
</protein>
<dbReference type="Pfam" id="PF01922">
    <property type="entry name" value="SRP19"/>
    <property type="match status" value="1"/>
</dbReference>
<dbReference type="GeneID" id="83208414"/>
<dbReference type="PANTHER" id="PTHR17453:SF0">
    <property type="entry name" value="SIGNAL RECOGNITION PARTICLE 19 KDA PROTEIN"/>
    <property type="match status" value="1"/>
</dbReference>
<feature type="compositionally biased region" description="Low complexity" evidence="5">
    <location>
        <begin position="32"/>
        <end position="41"/>
    </location>
</feature>
<dbReference type="RefSeq" id="XP_058347732.1">
    <property type="nucleotide sequence ID" value="XM_058481094.1"/>
</dbReference>
<feature type="region of interest" description="Disordered" evidence="5">
    <location>
        <begin position="237"/>
        <end position="258"/>
    </location>
</feature>
<sequence length="258" mass="28290">MSMLNKLKETQKNPVFMDDDDDIDNMDFPLPSAGSSSSAGGMPDMNEIQKLMKNLSAGTSAGSPSIGSVAGGSGSGSKNHIAVANTPQGVRRLEPSQYKDWVCVYPTYIDVDKSVADGRKIAKSKAVKDPHAYHMAVAVQMLGLSVVYETKRHPRDWANPGRVKVKLFDDNHRPMISNIRNRKELFAAIAERVPALQKSHEKPKNVVTPITSLAEVEAIVDEQRKAQGLPTLAEMQAQNPMPNMPTKPKKQKVKYVRG</sequence>
<keyword evidence="4" id="KW-0687">Ribonucleoprotein</keyword>
<dbReference type="InterPro" id="IPR002778">
    <property type="entry name" value="Signal_recog_particle_SRP19"/>
</dbReference>
<name>A0AAD8DGP6_9FUNG</name>
<evidence type="ECO:0000256" key="2">
    <source>
        <dbReference type="ARBA" id="ARBA00022490"/>
    </source>
</evidence>
<feature type="region of interest" description="Disordered" evidence="5">
    <location>
        <begin position="57"/>
        <end position="81"/>
    </location>
</feature>
<evidence type="ECO:0000256" key="3">
    <source>
        <dbReference type="ARBA" id="ARBA00023135"/>
    </source>
</evidence>
<feature type="region of interest" description="Disordered" evidence="5">
    <location>
        <begin position="1"/>
        <end position="44"/>
    </location>
</feature>
<evidence type="ECO:0000313" key="7">
    <source>
        <dbReference type="Proteomes" id="UP001234581"/>
    </source>
</evidence>
<evidence type="ECO:0000313" key="6">
    <source>
        <dbReference type="EMBL" id="KAJ8662819.1"/>
    </source>
</evidence>
<dbReference type="GO" id="GO:0005786">
    <property type="term" value="C:signal recognition particle, endoplasmic reticulum targeting"/>
    <property type="evidence" value="ECO:0007669"/>
    <property type="project" value="UniProtKB-KW"/>
</dbReference>
<keyword evidence="2" id="KW-0963">Cytoplasm</keyword>